<dbReference type="Proteomes" id="UP000292052">
    <property type="component" value="Unassembled WGS sequence"/>
</dbReference>
<evidence type="ECO:0000313" key="2">
    <source>
        <dbReference type="Proteomes" id="UP000292052"/>
    </source>
</evidence>
<dbReference type="AlphaFoldDB" id="A0A482VTF1"/>
<proteinExistence type="predicted"/>
<dbReference type="EMBL" id="QDEB01063952">
    <property type="protein sequence ID" value="RZC36231.1"/>
    <property type="molecule type" value="Genomic_DNA"/>
</dbReference>
<gene>
    <name evidence="1" type="ORF">BDFB_012945</name>
</gene>
<evidence type="ECO:0000313" key="1">
    <source>
        <dbReference type="EMBL" id="RZC36231.1"/>
    </source>
</evidence>
<protein>
    <submittedName>
        <fullName evidence="1">Uncharacterized protein</fullName>
    </submittedName>
</protein>
<keyword evidence="2" id="KW-1185">Reference proteome</keyword>
<name>A0A482VTF1_ASBVE</name>
<reference evidence="1 2" key="1">
    <citation type="submission" date="2017-03" db="EMBL/GenBank/DDBJ databases">
        <title>Genome of the blue death feigning beetle - Asbolus verrucosus.</title>
        <authorList>
            <person name="Rider S.D."/>
        </authorList>
    </citation>
    <scope>NUCLEOTIDE SEQUENCE [LARGE SCALE GENOMIC DNA]</scope>
    <source>
        <strain evidence="1">Butters</strain>
        <tissue evidence="1">Head and leg muscle</tissue>
    </source>
</reference>
<organism evidence="1 2">
    <name type="scientific">Asbolus verrucosus</name>
    <name type="common">Desert ironclad beetle</name>
    <dbReference type="NCBI Taxonomy" id="1661398"/>
    <lineage>
        <taxon>Eukaryota</taxon>
        <taxon>Metazoa</taxon>
        <taxon>Ecdysozoa</taxon>
        <taxon>Arthropoda</taxon>
        <taxon>Hexapoda</taxon>
        <taxon>Insecta</taxon>
        <taxon>Pterygota</taxon>
        <taxon>Neoptera</taxon>
        <taxon>Endopterygota</taxon>
        <taxon>Coleoptera</taxon>
        <taxon>Polyphaga</taxon>
        <taxon>Cucujiformia</taxon>
        <taxon>Tenebrionidae</taxon>
        <taxon>Pimeliinae</taxon>
        <taxon>Asbolus</taxon>
    </lineage>
</organism>
<sequence>MKLGLMSLYSTGIYLNHSKRLVDGLILFLWIILQIINCRYKPSLFGVEAHARSVPHLRRRIQSDTKWSSVYSDRHCLIRTS</sequence>
<accession>A0A482VTF1</accession>
<comment type="caution">
    <text evidence="1">The sequence shown here is derived from an EMBL/GenBank/DDBJ whole genome shotgun (WGS) entry which is preliminary data.</text>
</comment>